<dbReference type="RefSeq" id="WP_307482829.1">
    <property type="nucleotide sequence ID" value="NZ_JAUTBF010000001.1"/>
</dbReference>
<protein>
    <recommendedName>
        <fullName evidence="1">Probable 2-phosphosulfolactate phosphatase</fullName>
    </recommendedName>
</protein>
<dbReference type="Proteomes" id="UP001226691">
    <property type="component" value="Unassembled WGS sequence"/>
</dbReference>
<dbReference type="InterPro" id="IPR005238">
    <property type="entry name" value="ComB-like"/>
</dbReference>
<sequence length="209" mass="20689">MPNDPALAQSDYQVRLDWGAAGLARLTPAHVVVVVQTLGLSAHAIDAVEAGASLDVADDDDAAVVLARAAADTGAHVVVGGLRNAAAVAAHVLELQRSRGERTSIALVAAGYLDDGDAATLRFAVEDLLGAGAVIAGLGDLGIDHASPDAAVAGEGFRALSGAVRHLLTASGTGRALAADVGRDAVLAAAARDAASVVPVLRDGAFVAV</sequence>
<keyword evidence="2" id="KW-0378">Hydrolase</keyword>
<accession>A0ABU0TUP2</accession>
<dbReference type="SUPFAM" id="SSF142823">
    <property type="entry name" value="ComB-like"/>
    <property type="match status" value="1"/>
</dbReference>
<evidence type="ECO:0000256" key="1">
    <source>
        <dbReference type="ARBA" id="ARBA00021948"/>
    </source>
</evidence>
<proteinExistence type="predicted"/>
<comment type="caution">
    <text evidence="2">The sequence shown here is derived from an EMBL/GenBank/DDBJ whole genome shotgun (WGS) entry which is preliminary data.</text>
</comment>
<dbReference type="InterPro" id="IPR036702">
    <property type="entry name" value="ComB-like_sf"/>
</dbReference>
<evidence type="ECO:0000313" key="3">
    <source>
        <dbReference type="Proteomes" id="UP001226691"/>
    </source>
</evidence>
<dbReference type="Pfam" id="PF04029">
    <property type="entry name" value="2-ph_phosp"/>
    <property type="match status" value="1"/>
</dbReference>
<keyword evidence="3" id="KW-1185">Reference proteome</keyword>
<reference evidence="2 3" key="1">
    <citation type="submission" date="2023-07" db="EMBL/GenBank/DDBJ databases">
        <title>Functional and genomic diversity of the sorghum phyllosphere microbiome.</title>
        <authorList>
            <person name="Shade A."/>
        </authorList>
    </citation>
    <scope>NUCLEOTIDE SEQUENCE [LARGE SCALE GENOMIC DNA]</scope>
    <source>
        <strain evidence="2 3">SORGH_AS_1207</strain>
    </source>
</reference>
<dbReference type="GO" id="GO:0050532">
    <property type="term" value="F:2-phosphosulfolactate phosphatase activity"/>
    <property type="evidence" value="ECO:0007669"/>
    <property type="project" value="UniProtKB-EC"/>
</dbReference>
<evidence type="ECO:0000313" key="2">
    <source>
        <dbReference type="EMBL" id="MDQ1123382.1"/>
    </source>
</evidence>
<dbReference type="Gene3D" id="3.90.1560.10">
    <property type="entry name" value="ComB-like"/>
    <property type="match status" value="1"/>
</dbReference>
<dbReference type="EMBL" id="JAUTBF010000001">
    <property type="protein sequence ID" value="MDQ1123382.1"/>
    <property type="molecule type" value="Genomic_DNA"/>
</dbReference>
<organism evidence="2 3">
    <name type="scientific">Microbacterium trichothecenolyticum</name>
    <name type="common">Aureobacterium trichothecenolyticum</name>
    <dbReference type="NCBI Taxonomy" id="69370"/>
    <lineage>
        <taxon>Bacteria</taxon>
        <taxon>Bacillati</taxon>
        <taxon>Actinomycetota</taxon>
        <taxon>Actinomycetes</taxon>
        <taxon>Micrococcales</taxon>
        <taxon>Microbacteriaceae</taxon>
        <taxon>Microbacterium</taxon>
    </lineage>
</organism>
<name>A0ABU0TUP2_MICTR</name>
<gene>
    <name evidence="2" type="ORF">QE412_001955</name>
</gene>